<gene>
    <name evidence="2" type="ORF">NHX12_030217</name>
</gene>
<dbReference type="Proteomes" id="UP001148018">
    <property type="component" value="Unassembled WGS sequence"/>
</dbReference>
<name>A0A9Q0EDH5_9TELE</name>
<accession>A0A9Q0EDH5</accession>
<evidence type="ECO:0000313" key="2">
    <source>
        <dbReference type="EMBL" id="KAJ3602462.1"/>
    </source>
</evidence>
<comment type="caution">
    <text evidence="2">The sequence shown here is derived from an EMBL/GenBank/DDBJ whole genome shotgun (WGS) entry which is preliminary data.</text>
</comment>
<evidence type="ECO:0000313" key="3">
    <source>
        <dbReference type="Proteomes" id="UP001148018"/>
    </source>
</evidence>
<keyword evidence="3" id="KW-1185">Reference proteome</keyword>
<feature type="region of interest" description="Disordered" evidence="1">
    <location>
        <begin position="33"/>
        <end position="77"/>
    </location>
</feature>
<sequence length="77" mass="8029">MAEIHLPLTVELCRLVSCGRRCHPATLPPCHHCTGGGSDADVRRVPSPPRPLSPSGSLAVGPSSNRHVSGEAAVLTR</sequence>
<protein>
    <submittedName>
        <fullName evidence="2">Uncharacterized protein</fullName>
    </submittedName>
</protein>
<proteinExistence type="predicted"/>
<reference evidence="2" key="1">
    <citation type="submission" date="2022-07" db="EMBL/GenBank/DDBJ databases">
        <title>Chromosome-level genome of Muraenolepis orangiensis.</title>
        <authorList>
            <person name="Kim J."/>
        </authorList>
    </citation>
    <scope>NUCLEOTIDE SEQUENCE</scope>
    <source>
        <strain evidence="2">KU_S4_2022</strain>
        <tissue evidence="2">Muscle</tissue>
    </source>
</reference>
<organism evidence="2 3">
    <name type="scientific">Muraenolepis orangiensis</name>
    <name type="common">Patagonian moray cod</name>
    <dbReference type="NCBI Taxonomy" id="630683"/>
    <lineage>
        <taxon>Eukaryota</taxon>
        <taxon>Metazoa</taxon>
        <taxon>Chordata</taxon>
        <taxon>Craniata</taxon>
        <taxon>Vertebrata</taxon>
        <taxon>Euteleostomi</taxon>
        <taxon>Actinopterygii</taxon>
        <taxon>Neopterygii</taxon>
        <taxon>Teleostei</taxon>
        <taxon>Neoteleostei</taxon>
        <taxon>Acanthomorphata</taxon>
        <taxon>Zeiogadaria</taxon>
        <taxon>Gadariae</taxon>
        <taxon>Gadiformes</taxon>
        <taxon>Muraenolepidoidei</taxon>
        <taxon>Muraenolepididae</taxon>
        <taxon>Muraenolepis</taxon>
    </lineage>
</organism>
<dbReference type="EMBL" id="JANIIK010000046">
    <property type="protein sequence ID" value="KAJ3602462.1"/>
    <property type="molecule type" value="Genomic_DNA"/>
</dbReference>
<dbReference type="AlphaFoldDB" id="A0A9Q0EDH5"/>
<evidence type="ECO:0000256" key="1">
    <source>
        <dbReference type="SAM" id="MobiDB-lite"/>
    </source>
</evidence>